<keyword evidence="5 14" id="KW-0552">Olfaction</keyword>
<feature type="transmembrane region" description="Helical" evidence="14">
    <location>
        <begin position="243"/>
        <end position="261"/>
    </location>
</feature>
<dbReference type="SUPFAM" id="SSF81321">
    <property type="entry name" value="Family A G protein-coupled receptor-like"/>
    <property type="match status" value="1"/>
</dbReference>
<dbReference type="PANTHER" id="PTHR24242">
    <property type="entry name" value="G-PROTEIN COUPLED RECEPTOR"/>
    <property type="match status" value="1"/>
</dbReference>
<gene>
    <name evidence="16" type="ORF">GDO54_005868</name>
</gene>
<dbReference type="InterPro" id="IPR000725">
    <property type="entry name" value="Olfact_rcpt"/>
</dbReference>
<name>A0AAV3AW34_PYXAD</name>
<dbReference type="InterPro" id="IPR000276">
    <property type="entry name" value="GPCR_Rhodpsn"/>
</dbReference>
<evidence type="ECO:0000256" key="1">
    <source>
        <dbReference type="ARBA" id="ARBA00004651"/>
    </source>
</evidence>
<keyword evidence="11" id="KW-0325">Glycoprotein</keyword>
<evidence type="ECO:0000256" key="10">
    <source>
        <dbReference type="ARBA" id="ARBA00023170"/>
    </source>
</evidence>
<dbReference type="EMBL" id="DYDO01000002">
    <property type="protein sequence ID" value="DBA29808.1"/>
    <property type="molecule type" value="Genomic_DNA"/>
</dbReference>
<evidence type="ECO:0000256" key="2">
    <source>
        <dbReference type="ARBA" id="ARBA00022475"/>
    </source>
</evidence>
<feature type="transmembrane region" description="Helical" evidence="14">
    <location>
        <begin position="26"/>
        <end position="49"/>
    </location>
</feature>
<feature type="domain" description="G-protein coupled receptors family 1 profile" evidence="15">
    <location>
        <begin position="41"/>
        <end position="290"/>
    </location>
</feature>
<evidence type="ECO:0000256" key="14">
    <source>
        <dbReference type="RuleBase" id="RU363047"/>
    </source>
</evidence>
<evidence type="ECO:0000256" key="8">
    <source>
        <dbReference type="ARBA" id="ARBA00023136"/>
    </source>
</evidence>
<evidence type="ECO:0000256" key="12">
    <source>
        <dbReference type="ARBA" id="ARBA00023224"/>
    </source>
</evidence>
<keyword evidence="10 13" id="KW-0675">Receptor</keyword>
<evidence type="ECO:0000256" key="6">
    <source>
        <dbReference type="ARBA" id="ARBA00022989"/>
    </source>
</evidence>
<sequence length="310" mass="34914">MENKNKTLVTELFFLGLNELGRFRNLLFFLILVAYTMTVAFNILIITLVSTKKCLNFPMYFFLKHFLGSEMFSVTFVTPNLLRMLWLGGAPMSISGCIAQSYLCGVTGSTDCYLLAAMAYDRYLAICRPLYYNLIMDLGLQYFLVIFSWLMGFLLTLITLSFLVKLKFCGRSIIDHYFCDLSPLIDLTCSDISAFQIEIFVLSVPVIVMPFIFVLASYACVFATILGMSSISGRKKAFSTCSSHLLVVGLFYGFLIINYAVPVKGHPMAINKAISLIYIVGTPLLSPIIYSMRNQDVRNVIKALFIVHKV</sequence>
<reference evidence="16" key="1">
    <citation type="thesis" date="2020" institute="ProQuest LLC" country="789 East Eisenhower Parkway, Ann Arbor, MI, USA">
        <title>Comparative Genomics and Chromosome Evolution.</title>
        <authorList>
            <person name="Mudd A.B."/>
        </authorList>
    </citation>
    <scope>NUCLEOTIDE SEQUENCE</scope>
    <source>
        <strain evidence="16">1538</strain>
        <tissue evidence="16">Blood</tissue>
    </source>
</reference>
<evidence type="ECO:0000256" key="13">
    <source>
        <dbReference type="RuleBase" id="RU000688"/>
    </source>
</evidence>
<evidence type="ECO:0000313" key="17">
    <source>
        <dbReference type="Proteomes" id="UP001181693"/>
    </source>
</evidence>
<feature type="transmembrane region" description="Helical" evidence="14">
    <location>
        <begin position="273"/>
        <end position="292"/>
    </location>
</feature>
<dbReference type="InterPro" id="IPR017452">
    <property type="entry name" value="GPCR_Rhodpsn_7TM"/>
</dbReference>
<dbReference type="GO" id="GO:0004984">
    <property type="term" value="F:olfactory receptor activity"/>
    <property type="evidence" value="ECO:0007669"/>
    <property type="project" value="InterPro"/>
</dbReference>
<dbReference type="GO" id="GO:0004930">
    <property type="term" value="F:G protein-coupled receptor activity"/>
    <property type="evidence" value="ECO:0007669"/>
    <property type="project" value="UniProtKB-KW"/>
</dbReference>
<comment type="caution">
    <text evidence="16">The sequence shown here is derived from an EMBL/GenBank/DDBJ whole genome shotgun (WGS) entry which is preliminary data.</text>
</comment>
<keyword evidence="8 14" id="KW-0472">Membrane</keyword>
<evidence type="ECO:0000256" key="11">
    <source>
        <dbReference type="ARBA" id="ARBA00023180"/>
    </source>
</evidence>
<evidence type="ECO:0000256" key="4">
    <source>
        <dbReference type="ARBA" id="ARBA00022692"/>
    </source>
</evidence>
<keyword evidence="9" id="KW-1015">Disulfide bond</keyword>
<evidence type="ECO:0000256" key="9">
    <source>
        <dbReference type="ARBA" id="ARBA00023157"/>
    </source>
</evidence>
<dbReference type="InterPro" id="IPR050939">
    <property type="entry name" value="Olfactory_GPCR1"/>
</dbReference>
<keyword evidence="3 14" id="KW-0716">Sensory transduction</keyword>
<comment type="subcellular location">
    <subcellularLocation>
        <location evidence="1 14">Cell membrane</location>
        <topology evidence="1 14">Multi-pass membrane protein</topology>
    </subcellularLocation>
</comment>
<keyword evidence="17" id="KW-1185">Reference proteome</keyword>
<evidence type="ECO:0000256" key="3">
    <source>
        <dbReference type="ARBA" id="ARBA00022606"/>
    </source>
</evidence>
<keyword evidence="2 14" id="KW-1003">Cell membrane</keyword>
<keyword evidence="4 13" id="KW-0812">Transmembrane</keyword>
<feature type="transmembrane region" description="Helical" evidence="14">
    <location>
        <begin position="140"/>
        <end position="164"/>
    </location>
</feature>
<evidence type="ECO:0000259" key="15">
    <source>
        <dbReference type="PROSITE" id="PS50262"/>
    </source>
</evidence>
<keyword evidence="6 14" id="KW-1133">Transmembrane helix</keyword>
<dbReference type="Gene3D" id="1.20.1070.10">
    <property type="entry name" value="Rhodopsin 7-helix transmembrane proteins"/>
    <property type="match status" value="1"/>
</dbReference>
<evidence type="ECO:0000256" key="5">
    <source>
        <dbReference type="ARBA" id="ARBA00022725"/>
    </source>
</evidence>
<evidence type="ECO:0000313" key="16">
    <source>
        <dbReference type="EMBL" id="DBA29808.1"/>
    </source>
</evidence>
<dbReference type="PRINTS" id="PR00237">
    <property type="entry name" value="GPCRRHODOPSN"/>
</dbReference>
<dbReference type="Proteomes" id="UP001181693">
    <property type="component" value="Unassembled WGS sequence"/>
</dbReference>
<dbReference type="PROSITE" id="PS00237">
    <property type="entry name" value="G_PROTEIN_RECEP_F1_1"/>
    <property type="match status" value="1"/>
</dbReference>
<dbReference type="PROSITE" id="PS50262">
    <property type="entry name" value="G_PROTEIN_RECEP_F1_2"/>
    <property type="match status" value="1"/>
</dbReference>
<protein>
    <recommendedName>
        <fullName evidence="14">Olfactory receptor</fullName>
    </recommendedName>
</protein>
<feature type="transmembrane region" description="Helical" evidence="14">
    <location>
        <begin position="208"/>
        <end position="231"/>
    </location>
</feature>
<dbReference type="PANTHER" id="PTHR24242:SF253">
    <property type="entry name" value="OLFACTORY RECEPTOR-RELATED"/>
    <property type="match status" value="1"/>
</dbReference>
<dbReference type="AlphaFoldDB" id="A0AAV3AW34"/>
<dbReference type="PRINTS" id="PR00245">
    <property type="entry name" value="OLFACTORYR"/>
</dbReference>
<comment type="similarity">
    <text evidence="13">Belongs to the G-protein coupled receptor 1 family.</text>
</comment>
<organism evidence="16 17">
    <name type="scientific">Pyxicephalus adspersus</name>
    <name type="common">African bullfrog</name>
    <dbReference type="NCBI Taxonomy" id="30357"/>
    <lineage>
        <taxon>Eukaryota</taxon>
        <taxon>Metazoa</taxon>
        <taxon>Chordata</taxon>
        <taxon>Craniata</taxon>
        <taxon>Vertebrata</taxon>
        <taxon>Euteleostomi</taxon>
        <taxon>Amphibia</taxon>
        <taxon>Batrachia</taxon>
        <taxon>Anura</taxon>
        <taxon>Neobatrachia</taxon>
        <taxon>Ranoidea</taxon>
        <taxon>Pyxicephalidae</taxon>
        <taxon>Pyxicephalinae</taxon>
        <taxon>Pyxicephalus</taxon>
    </lineage>
</organism>
<dbReference type="GO" id="GO:0005886">
    <property type="term" value="C:plasma membrane"/>
    <property type="evidence" value="ECO:0007669"/>
    <property type="project" value="UniProtKB-SubCell"/>
</dbReference>
<accession>A0AAV3AW34</accession>
<dbReference type="Pfam" id="PF13853">
    <property type="entry name" value="7tm_4"/>
    <property type="match status" value="1"/>
</dbReference>
<evidence type="ECO:0000256" key="7">
    <source>
        <dbReference type="ARBA" id="ARBA00023040"/>
    </source>
</evidence>
<keyword evidence="7 13" id="KW-0297">G-protein coupled receptor</keyword>
<keyword evidence="12 13" id="KW-0807">Transducer</keyword>
<proteinExistence type="inferred from homology"/>
<dbReference type="FunFam" id="1.20.1070.10:FF:000010">
    <property type="entry name" value="Olfactory receptor"/>
    <property type="match status" value="1"/>
</dbReference>